<keyword evidence="5 7" id="KW-0408">Iron</keyword>
<gene>
    <name evidence="8" type="ORF">MOTC310_25845</name>
</gene>
<evidence type="ECO:0000256" key="2">
    <source>
        <dbReference type="ARBA" id="ARBA00022617"/>
    </source>
</evidence>
<dbReference type="EMBL" id="MLCA01000014">
    <property type="protein sequence ID" value="MEE7493666.1"/>
    <property type="molecule type" value="Genomic_DNA"/>
</dbReference>
<evidence type="ECO:0000256" key="3">
    <source>
        <dbReference type="ARBA" id="ARBA00022723"/>
    </source>
</evidence>
<evidence type="ECO:0000256" key="4">
    <source>
        <dbReference type="ARBA" id="ARBA00023002"/>
    </source>
</evidence>
<dbReference type="Proteomes" id="UP001355206">
    <property type="component" value="Unassembled WGS sequence"/>
</dbReference>
<reference evidence="8 9" key="1">
    <citation type="journal article" date="2012" name="Genet. Mol. Biol.">
        <title>Analysis of 16S rRNA and mxaF genes revealing insights into Methylobacterium niche-specific plant association.</title>
        <authorList>
            <person name="Dourado M.N."/>
            <person name="Andreote F.D."/>
            <person name="Dini-Andreote F."/>
            <person name="Conti R."/>
            <person name="Araujo J.M."/>
            <person name="Araujo W.L."/>
        </authorList>
    </citation>
    <scope>NUCLEOTIDE SEQUENCE [LARGE SCALE GENOMIC DNA]</scope>
    <source>
        <strain evidence="8 9">TC3-10</strain>
    </source>
</reference>
<dbReference type="RefSeq" id="WP_331303829.1">
    <property type="nucleotide sequence ID" value="NZ_MLCA01000014.1"/>
</dbReference>
<evidence type="ECO:0000256" key="5">
    <source>
        <dbReference type="ARBA" id="ARBA00023004"/>
    </source>
</evidence>
<dbReference type="PRINTS" id="PR00463">
    <property type="entry name" value="EP450I"/>
</dbReference>
<sequence length="473" mass="51819">MPAVGTFRVCEPGRPPLAEAVIEGVAEAVALPSVLVTMLGSLIEAWPRQIYTQPLVTTRFLGQRTTYVCDPGHIRSLMVDQADALEREPFMLRALAPALGSGVLTADGAHWRRQRRTAVPMFRPDRVRSFVPAMARAAAATRARWRDADPAGTERDILREMMRTTFDVIVATMVSGDPHLAVEPFGAAMDAYLGQTSWKIALEMLRAPAWVPHPGARAGAEAVRYLRGEVARTIARRRARGEPGSDLLGLLLQARDPETGEPLPEASLIDNLLTFVSAGHETTALALAWTFRVLAEHPEVERRVVAEMAQLGADPAADPEAADRLPYTRQVLLEVMRLYPPAPLIVRRTRAPVRLGDTVVPAGQSVHVPVYALHRHALLWDKPEVFDPDRFAPERAAARDRYAYLPFGAGPRVCIGMSLALTECLVILATLLPAFRLRPVTAEMPPAQFRVTLRPKGGLTMRVAPRHGASHVA</sequence>
<keyword evidence="6 7" id="KW-0503">Monooxygenase</keyword>
<dbReference type="PANTHER" id="PTHR24291">
    <property type="entry name" value="CYTOCHROME P450 FAMILY 4"/>
    <property type="match status" value="1"/>
</dbReference>
<dbReference type="PRINTS" id="PR00385">
    <property type="entry name" value="P450"/>
</dbReference>
<evidence type="ECO:0000256" key="1">
    <source>
        <dbReference type="ARBA" id="ARBA00010617"/>
    </source>
</evidence>
<comment type="caution">
    <text evidence="8">The sequence shown here is derived from an EMBL/GenBank/DDBJ whole genome shotgun (WGS) entry which is preliminary data.</text>
</comment>
<dbReference type="InterPro" id="IPR001128">
    <property type="entry name" value="Cyt_P450"/>
</dbReference>
<dbReference type="InterPro" id="IPR050196">
    <property type="entry name" value="Cytochrome_P450_Monoox"/>
</dbReference>
<keyword evidence="2 7" id="KW-0349">Heme</keyword>
<protein>
    <submittedName>
        <fullName evidence="8">Cytochrome P450</fullName>
    </submittedName>
</protein>
<evidence type="ECO:0000256" key="7">
    <source>
        <dbReference type="RuleBase" id="RU000461"/>
    </source>
</evidence>
<dbReference type="PROSITE" id="PS00086">
    <property type="entry name" value="CYTOCHROME_P450"/>
    <property type="match status" value="1"/>
</dbReference>
<accession>A0ABU7TW19</accession>
<dbReference type="SUPFAM" id="SSF48264">
    <property type="entry name" value="Cytochrome P450"/>
    <property type="match status" value="1"/>
</dbReference>
<comment type="similarity">
    <text evidence="1 7">Belongs to the cytochrome P450 family.</text>
</comment>
<dbReference type="Pfam" id="PF00067">
    <property type="entry name" value="p450"/>
    <property type="match status" value="1"/>
</dbReference>
<evidence type="ECO:0000256" key="6">
    <source>
        <dbReference type="ARBA" id="ARBA00023033"/>
    </source>
</evidence>
<proteinExistence type="inferred from homology"/>
<evidence type="ECO:0000313" key="9">
    <source>
        <dbReference type="Proteomes" id="UP001355206"/>
    </source>
</evidence>
<keyword evidence="4 7" id="KW-0560">Oxidoreductase</keyword>
<dbReference type="InterPro" id="IPR002401">
    <property type="entry name" value="Cyt_P450_E_grp-I"/>
</dbReference>
<keyword evidence="3 7" id="KW-0479">Metal-binding</keyword>
<dbReference type="InterPro" id="IPR036396">
    <property type="entry name" value="Cyt_P450_sf"/>
</dbReference>
<evidence type="ECO:0000313" key="8">
    <source>
        <dbReference type="EMBL" id="MEE7493666.1"/>
    </source>
</evidence>
<dbReference type="PANTHER" id="PTHR24291:SF50">
    <property type="entry name" value="BIFUNCTIONAL ALBAFLAVENONE MONOOXYGENASE_TERPENE SYNTHASE"/>
    <property type="match status" value="1"/>
</dbReference>
<organism evidence="8 9">
    <name type="scientific">Methylobacterium oryzae</name>
    <dbReference type="NCBI Taxonomy" id="334852"/>
    <lineage>
        <taxon>Bacteria</taxon>
        <taxon>Pseudomonadati</taxon>
        <taxon>Pseudomonadota</taxon>
        <taxon>Alphaproteobacteria</taxon>
        <taxon>Hyphomicrobiales</taxon>
        <taxon>Methylobacteriaceae</taxon>
        <taxon>Methylobacterium</taxon>
    </lineage>
</organism>
<dbReference type="Gene3D" id="1.10.630.10">
    <property type="entry name" value="Cytochrome P450"/>
    <property type="match status" value="1"/>
</dbReference>
<keyword evidence="9" id="KW-1185">Reference proteome</keyword>
<dbReference type="InterPro" id="IPR017972">
    <property type="entry name" value="Cyt_P450_CS"/>
</dbReference>
<name>A0ABU7TW19_9HYPH</name>